<accession>A0ABT1H1Y0</accession>
<organism evidence="1 2">
    <name type="scientific">Williamsia serinedens</name>
    <dbReference type="NCBI Taxonomy" id="391736"/>
    <lineage>
        <taxon>Bacteria</taxon>
        <taxon>Bacillati</taxon>
        <taxon>Actinomycetota</taxon>
        <taxon>Actinomycetes</taxon>
        <taxon>Mycobacteriales</taxon>
        <taxon>Nocardiaceae</taxon>
        <taxon>Williamsia</taxon>
    </lineage>
</organism>
<dbReference type="Gene3D" id="3.40.50.1820">
    <property type="entry name" value="alpha/beta hydrolase"/>
    <property type="match status" value="1"/>
</dbReference>
<dbReference type="RefSeq" id="WP_253653353.1">
    <property type="nucleotide sequence ID" value="NZ_BAAAOE010000001.1"/>
</dbReference>
<keyword evidence="2" id="KW-1185">Reference proteome</keyword>
<reference evidence="1 2" key="1">
    <citation type="submission" date="2022-06" db="EMBL/GenBank/DDBJ databases">
        <title>Genomic Encyclopedia of Archaeal and Bacterial Type Strains, Phase II (KMG-II): from individual species to whole genera.</title>
        <authorList>
            <person name="Goeker M."/>
        </authorList>
    </citation>
    <scope>NUCLEOTIDE SEQUENCE [LARGE SCALE GENOMIC DNA]</scope>
    <source>
        <strain evidence="1 2">DSM 45037</strain>
    </source>
</reference>
<dbReference type="InterPro" id="IPR029058">
    <property type="entry name" value="AB_hydrolase_fold"/>
</dbReference>
<evidence type="ECO:0000313" key="1">
    <source>
        <dbReference type="EMBL" id="MCP2159743.1"/>
    </source>
</evidence>
<dbReference type="Proteomes" id="UP001205740">
    <property type="component" value="Unassembled WGS sequence"/>
</dbReference>
<evidence type="ECO:0008006" key="3">
    <source>
        <dbReference type="Google" id="ProtNLM"/>
    </source>
</evidence>
<gene>
    <name evidence="1" type="ORF">LX12_000922</name>
</gene>
<dbReference type="SUPFAM" id="SSF53474">
    <property type="entry name" value="alpha/beta-Hydrolases"/>
    <property type="match status" value="1"/>
</dbReference>
<dbReference type="EMBL" id="JAMTCG010000002">
    <property type="protein sequence ID" value="MCP2159743.1"/>
    <property type="molecule type" value="Genomic_DNA"/>
</dbReference>
<sequence length="194" mass="21868">MLGIVCVAVTATRRWEVDWITEGVGALYPEEWDRFAGHAERAGLGYVKGRDRLVTVYSALMESDDAAIRDAASWAWARWEDTHVAIGRSPHQRPSGWDDDRFRHAFVRLTSYIWSHDGFCYPPLIERAGELAEIPGVLIHGRHDVSGPVVTPWLLHRAWPGSELVVSETSGHGSVDMGRSWDDANERVFQRFSA</sequence>
<dbReference type="InterPro" id="IPR005944">
    <property type="entry name" value="Pro_iminopeptidase"/>
</dbReference>
<dbReference type="PANTHER" id="PTHR43722">
    <property type="entry name" value="PROLINE IMINOPEPTIDASE"/>
    <property type="match status" value="1"/>
</dbReference>
<name>A0ABT1H1Y0_9NOCA</name>
<evidence type="ECO:0000313" key="2">
    <source>
        <dbReference type="Proteomes" id="UP001205740"/>
    </source>
</evidence>
<proteinExistence type="predicted"/>
<comment type="caution">
    <text evidence="1">The sequence shown here is derived from an EMBL/GenBank/DDBJ whole genome shotgun (WGS) entry which is preliminary data.</text>
</comment>
<dbReference type="PANTHER" id="PTHR43722:SF1">
    <property type="entry name" value="PROLINE IMINOPEPTIDASE"/>
    <property type="match status" value="1"/>
</dbReference>
<protein>
    <recommendedName>
        <fullName evidence="3">Prolyl aminopeptidase</fullName>
    </recommendedName>
</protein>